<evidence type="ECO:0000256" key="1">
    <source>
        <dbReference type="SAM" id="MobiDB-lite"/>
    </source>
</evidence>
<dbReference type="EMBL" id="JACTNZ010000013">
    <property type="protein sequence ID" value="KAG5517661.1"/>
    <property type="molecule type" value="Genomic_DNA"/>
</dbReference>
<name>A0AAV6I060_9ERIC</name>
<gene>
    <name evidence="2" type="ORF">RHGRI_038151</name>
</gene>
<evidence type="ECO:0000313" key="3">
    <source>
        <dbReference type="Proteomes" id="UP000823749"/>
    </source>
</evidence>
<dbReference type="Proteomes" id="UP000823749">
    <property type="component" value="Chromosome 13"/>
</dbReference>
<feature type="region of interest" description="Disordered" evidence="1">
    <location>
        <begin position="74"/>
        <end position="100"/>
    </location>
</feature>
<evidence type="ECO:0000313" key="2">
    <source>
        <dbReference type="EMBL" id="KAG5517661.1"/>
    </source>
</evidence>
<accession>A0AAV6I060</accession>
<dbReference type="Gene3D" id="3.30.70.80">
    <property type="entry name" value="Peptidase S8 propeptide/proteinase inhibitor I9"/>
    <property type="match status" value="1"/>
</dbReference>
<sequence>MDEMFVNWPITAVEPRTAAHLLLCPLSNRRTSLGPPSPSLSLSRWSFNHSSQFLNTQQSSSGVPRTDIDSRLKMDSEASQVSAVSQVPTGSAQPAAANSDELKSHEFNFAATSRLQAKPERTTEHARAVHQLKSPDSKKAGMRRPFVTRGNSKDKPLSKLERKMDSDASQVAAVSRVPTRFARPAATNSGRSICQPELEDRKRGLRRLFQTKLNINGKSDPKLGNKVNMDLDEKSRSVMNDDLNTLGKVKKSKTKMDTTKDDERVPLPGSKVHTVYLTSDPIEDDEAALAYHKNFLENVFGSRASEIFIAYSCTEVVNSFIVWLTDEEVAVLSGHEEVIDVEYNRRKLYYVN</sequence>
<feature type="region of interest" description="Disordered" evidence="1">
    <location>
        <begin position="117"/>
        <end position="166"/>
    </location>
</feature>
<protein>
    <submittedName>
        <fullName evidence="2">Uncharacterized protein</fullName>
    </submittedName>
</protein>
<reference evidence="2 3" key="1">
    <citation type="submission" date="2020-08" db="EMBL/GenBank/DDBJ databases">
        <title>Plant Genome Project.</title>
        <authorList>
            <person name="Zhang R.-G."/>
        </authorList>
    </citation>
    <scope>NUCLEOTIDE SEQUENCE [LARGE SCALE GENOMIC DNA]</scope>
    <source>
        <strain evidence="2">WSP0</strain>
        <tissue evidence="2">Leaf</tissue>
    </source>
</reference>
<dbReference type="InterPro" id="IPR037045">
    <property type="entry name" value="S8pro/Inhibitor_I9_sf"/>
</dbReference>
<feature type="compositionally biased region" description="Basic and acidic residues" evidence="1">
    <location>
        <begin position="117"/>
        <end position="139"/>
    </location>
</feature>
<keyword evidence="3" id="KW-1185">Reference proteome</keyword>
<feature type="compositionally biased region" description="Low complexity" evidence="1">
    <location>
        <begin position="78"/>
        <end position="87"/>
    </location>
</feature>
<organism evidence="2 3">
    <name type="scientific">Rhododendron griersonianum</name>
    <dbReference type="NCBI Taxonomy" id="479676"/>
    <lineage>
        <taxon>Eukaryota</taxon>
        <taxon>Viridiplantae</taxon>
        <taxon>Streptophyta</taxon>
        <taxon>Embryophyta</taxon>
        <taxon>Tracheophyta</taxon>
        <taxon>Spermatophyta</taxon>
        <taxon>Magnoliopsida</taxon>
        <taxon>eudicotyledons</taxon>
        <taxon>Gunneridae</taxon>
        <taxon>Pentapetalae</taxon>
        <taxon>asterids</taxon>
        <taxon>Ericales</taxon>
        <taxon>Ericaceae</taxon>
        <taxon>Ericoideae</taxon>
        <taxon>Rhodoreae</taxon>
        <taxon>Rhododendron</taxon>
    </lineage>
</organism>
<proteinExistence type="predicted"/>
<feature type="compositionally biased region" description="Basic and acidic residues" evidence="1">
    <location>
        <begin position="151"/>
        <end position="166"/>
    </location>
</feature>
<comment type="caution">
    <text evidence="2">The sequence shown here is derived from an EMBL/GenBank/DDBJ whole genome shotgun (WGS) entry which is preliminary data.</text>
</comment>
<dbReference type="AlphaFoldDB" id="A0AAV6I060"/>